<evidence type="ECO:0000256" key="10">
    <source>
        <dbReference type="ARBA" id="ARBA00023136"/>
    </source>
</evidence>
<dbReference type="SUPFAM" id="SSF52540">
    <property type="entry name" value="P-loop containing nucleoside triphosphate hydrolases"/>
    <property type="match status" value="2"/>
</dbReference>
<evidence type="ECO:0000256" key="7">
    <source>
        <dbReference type="ARBA" id="ARBA00022741"/>
    </source>
</evidence>
<organism evidence="12 13">
    <name type="scientific">Tianweitania populi</name>
    <dbReference type="NCBI Taxonomy" id="1607949"/>
    <lineage>
        <taxon>Bacteria</taxon>
        <taxon>Pseudomonadati</taxon>
        <taxon>Pseudomonadota</taxon>
        <taxon>Alphaproteobacteria</taxon>
        <taxon>Hyphomicrobiales</taxon>
        <taxon>Phyllobacteriaceae</taxon>
        <taxon>Tianweitania</taxon>
    </lineage>
</organism>
<evidence type="ECO:0000256" key="3">
    <source>
        <dbReference type="ARBA" id="ARBA00022448"/>
    </source>
</evidence>
<accession>A0A8J3DUW4</accession>
<dbReference type="SMART" id="SM00382">
    <property type="entry name" value="AAA"/>
    <property type="match status" value="2"/>
</dbReference>
<dbReference type="InterPro" id="IPR017871">
    <property type="entry name" value="ABC_transporter-like_CS"/>
</dbReference>
<dbReference type="InterPro" id="IPR027417">
    <property type="entry name" value="P-loop_NTPase"/>
</dbReference>
<evidence type="ECO:0000313" key="13">
    <source>
        <dbReference type="Proteomes" id="UP000630142"/>
    </source>
</evidence>
<gene>
    <name evidence="12" type="ORF">GCM10016234_16410</name>
</gene>
<comment type="subcellular location">
    <subcellularLocation>
        <location evidence="1">Cell membrane</location>
        <topology evidence="1">Peripheral membrane protein</topology>
    </subcellularLocation>
</comment>
<comment type="similarity">
    <text evidence="2">Belongs to the ABC transporter superfamily.</text>
</comment>
<keyword evidence="3" id="KW-0813">Transport</keyword>
<dbReference type="PROSITE" id="PS00211">
    <property type="entry name" value="ABC_TRANSPORTER_1"/>
    <property type="match status" value="1"/>
</dbReference>
<dbReference type="PANTHER" id="PTHR43790">
    <property type="entry name" value="CARBOHYDRATE TRANSPORT ATP-BINDING PROTEIN MG119-RELATED"/>
    <property type="match status" value="1"/>
</dbReference>
<keyword evidence="13" id="KW-1185">Reference proteome</keyword>
<keyword evidence="8" id="KW-0067">ATP-binding</keyword>
<dbReference type="GO" id="GO:0005524">
    <property type="term" value="F:ATP binding"/>
    <property type="evidence" value="ECO:0007669"/>
    <property type="project" value="UniProtKB-KW"/>
</dbReference>
<sequence length="502" mass="55047">MQSADIILDLQGVGKIFPGVVALEGISLQLRRGETHVVLGENGAGKSTLIKLLAGIYQPDSGEILLDGHPYRPKTPHDAQVHGIRIVHQELNLLPYLSIAENLMLEHLPRRRFGMVDRAALNRHAKDLLAQVGLAVDPRTLVAELGVAQMQLVEIAKAVGYDSKLLVLDEPTATLTPPEIERLFVIIKRLKAKGVTIVYISHRLHEVFEIGDRVTVLRNGRLIETSDLEGLTVPHLVRKMIGRDIADEYGFDPEIVPGAVALDVKELKRKSDSTPVSFSVRHGEIVGVAGLVGSGRTEVMRAIFGADAKTAGEIRVEGKLTKIGSPRDAVKAGIGFLTEDRKSQGLLLDMPVDINCTITDLKKVSRSGLLNRREERSASGKLVNQLRVKTASTDTPVRNLSGGNQQKVVLAKWLFRGTSTLILDEPTRGVDVGARREIYQLLWMLAAAQKAIVMVSSDLPELIGMCHRIIVFSNGKLVGELPRSQFDQERILSLAYQEHVQS</sequence>
<dbReference type="CDD" id="cd03216">
    <property type="entry name" value="ABC_Carb_Monos_I"/>
    <property type="match status" value="1"/>
</dbReference>
<dbReference type="Pfam" id="PF00005">
    <property type="entry name" value="ABC_tran"/>
    <property type="match status" value="2"/>
</dbReference>
<keyword evidence="4" id="KW-1003">Cell membrane</keyword>
<reference evidence="12" key="2">
    <citation type="submission" date="2020-09" db="EMBL/GenBank/DDBJ databases">
        <authorList>
            <person name="Sun Q."/>
            <person name="Kim S."/>
        </authorList>
    </citation>
    <scope>NUCLEOTIDE SEQUENCE</scope>
    <source>
        <strain evidence="12">KCTC 42249</strain>
    </source>
</reference>
<dbReference type="InterPro" id="IPR003593">
    <property type="entry name" value="AAA+_ATPase"/>
</dbReference>
<dbReference type="RefSeq" id="WP_189502942.1">
    <property type="nucleotide sequence ID" value="NZ_BMZQ01000001.1"/>
</dbReference>
<feature type="domain" description="ABC transporter" evidence="11">
    <location>
        <begin position="255"/>
        <end position="499"/>
    </location>
</feature>
<evidence type="ECO:0000256" key="5">
    <source>
        <dbReference type="ARBA" id="ARBA00022597"/>
    </source>
</evidence>
<dbReference type="PROSITE" id="PS50893">
    <property type="entry name" value="ABC_TRANSPORTER_2"/>
    <property type="match status" value="2"/>
</dbReference>
<reference evidence="12" key="1">
    <citation type="journal article" date="2014" name="Int. J. Syst. Evol. Microbiol.">
        <title>Complete genome sequence of Corynebacterium casei LMG S-19264T (=DSM 44701T), isolated from a smear-ripened cheese.</title>
        <authorList>
            <consortium name="US DOE Joint Genome Institute (JGI-PGF)"/>
            <person name="Walter F."/>
            <person name="Albersmeier A."/>
            <person name="Kalinowski J."/>
            <person name="Ruckert C."/>
        </authorList>
    </citation>
    <scope>NUCLEOTIDE SEQUENCE</scope>
    <source>
        <strain evidence="12">KCTC 42249</strain>
    </source>
</reference>
<evidence type="ECO:0000256" key="1">
    <source>
        <dbReference type="ARBA" id="ARBA00004202"/>
    </source>
</evidence>
<evidence type="ECO:0000256" key="2">
    <source>
        <dbReference type="ARBA" id="ARBA00005417"/>
    </source>
</evidence>
<protein>
    <submittedName>
        <fullName evidence="12">Ribose ABC transporter</fullName>
    </submittedName>
</protein>
<evidence type="ECO:0000313" key="12">
    <source>
        <dbReference type="EMBL" id="GHD12306.1"/>
    </source>
</evidence>
<keyword evidence="10" id="KW-0472">Membrane</keyword>
<dbReference type="InterPro" id="IPR050107">
    <property type="entry name" value="ABC_carbohydrate_import_ATPase"/>
</dbReference>
<evidence type="ECO:0000256" key="8">
    <source>
        <dbReference type="ARBA" id="ARBA00022840"/>
    </source>
</evidence>
<keyword evidence="5" id="KW-0762">Sugar transport</keyword>
<dbReference type="Gene3D" id="3.40.50.300">
    <property type="entry name" value="P-loop containing nucleotide triphosphate hydrolases"/>
    <property type="match status" value="2"/>
</dbReference>
<dbReference type="GO" id="GO:0016887">
    <property type="term" value="F:ATP hydrolysis activity"/>
    <property type="evidence" value="ECO:0007669"/>
    <property type="project" value="InterPro"/>
</dbReference>
<keyword evidence="6" id="KW-0677">Repeat</keyword>
<name>A0A8J3DUW4_9HYPH</name>
<dbReference type="CDD" id="cd03215">
    <property type="entry name" value="ABC_Carb_Monos_II"/>
    <property type="match status" value="1"/>
</dbReference>
<feature type="domain" description="ABC transporter" evidence="11">
    <location>
        <begin position="8"/>
        <end position="244"/>
    </location>
</feature>
<dbReference type="PANTHER" id="PTHR43790:SF9">
    <property type="entry name" value="GALACTOFURANOSE TRANSPORTER ATP-BINDING PROTEIN YTFR"/>
    <property type="match status" value="1"/>
</dbReference>
<dbReference type="FunFam" id="3.40.50.300:FF:000127">
    <property type="entry name" value="Ribose import ATP-binding protein RbsA"/>
    <property type="match status" value="1"/>
</dbReference>
<dbReference type="InterPro" id="IPR003439">
    <property type="entry name" value="ABC_transporter-like_ATP-bd"/>
</dbReference>
<evidence type="ECO:0000256" key="6">
    <source>
        <dbReference type="ARBA" id="ARBA00022737"/>
    </source>
</evidence>
<keyword evidence="9" id="KW-1278">Translocase</keyword>
<evidence type="ECO:0000256" key="9">
    <source>
        <dbReference type="ARBA" id="ARBA00022967"/>
    </source>
</evidence>
<proteinExistence type="inferred from homology"/>
<evidence type="ECO:0000259" key="11">
    <source>
        <dbReference type="PROSITE" id="PS50893"/>
    </source>
</evidence>
<keyword evidence="7" id="KW-0547">Nucleotide-binding</keyword>
<dbReference type="Proteomes" id="UP000630142">
    <property type="component" value="Unassembled WGS sequence"/>
</dbReference>
<evidence type="ECO:0000256" key="4">
    <source>
        <dbReference type="ARBA" id="ARBA00022475"/>
    </source>
</evidence>
<dbReference type="AlphaFoldDB" id="A0A8J3DUW4"/>
<comment type="caution">
    <text evidence="12">The sequence shown here is derived from an EMBL/GenBank/DDBJ whole genome shotgun (WGS) entry which is preliminary data.</text>
</comment>
<dbReference type="EMBL" id="BMZQ01000001">
    <property type="protein sequence ID" value="GHD12306.1"/>
    <property type="molecule type" value="Genomic_DNA"/>
</dbReference>
<dbReference type="GO" id="GO:0005886">
    <property type="term" value="C:plasma membrane"/>
    <property type="evidence" value="ECO:0007669"/>
    <property type="project" value="UniProtKB-SubCell"/>
</dbReference>